<evidence type="ECO:0000256" key="3">
    <source>
        <dbReference type="ARBA" id="ARBA00013514"/>
    </source>
</evidence>
<dbReference type="Proteomes" id="UP000694421">
    <property type="component" value="Unplaced"/>
</dbReference>
<organism evidence="7 8">
    <name type="scientific">Salvator merianae</name>
    <name type="common">Argentine black and white tegu</name>
    <name type="synonym">Tupinambis merianae</name>
    <dbReference type="NCBI Taxonomy" id="96440"/>
    <lineage>
        <taxon>Eukaryota</taxon>
        <taxon>Metazoa</taxon>
        <taxon>Chordata</taxon>
        <taxon>Craniata</taxon>
        <taxon>Vertebrata</taxon>
        <taxon>Euteleostomi</taxon>
        <taxon>Lepidosauria</taxon>
        <taxon>Squamata</taxon>
        <taxon>Bifurcata</taxon>
        <taxon>Unidentata</taxon>
        <taxon>Episquamata</taxon>
        <taxon>Laterata</taxon>
        <taxon>Teiioidea</taxon>
        <taxon>Teiidae</taxon>
        <taxon>Salvator</taxon>
    </lineage>
</organism>
<keyword evidence="4" id="KW-0964">Secreted</keyword>
<proteinExistence type="inferred from homology"/>
<protein>
    <recommendedName>
        <fullName evidence="3">Neuromedin-S</fullName>
    </recommendedName>
</protein>
<evidence type="ECO:0000256" key="2">
    <source>
        <dbReference type="ARBA" id="ARBA00009957"/>
    </source>
</evidence>
<sequence length="160" mass="18462">MQKPCRAGPRLSRALKMKRLPPFPYIFMISWLCTLQLTSGFPQPFDGYLSELNIPKSERLALCFSQWTELSDQPQISSSVVDLCNSMFNSMQIDEENNQEIHKRFLFHYSRGQDPTIPVKTGESQHAEAEFRKKDGLDTLGRPFFLFRPRNGRTADNGDE</sequence>
<dbReference type="PANTHER" id="PTHR32414:SF2">
    <property type="entry name" value="NEUROMEDIN-S"/>
    <property type="match status" value="1"/>
</dbReference>
<name>A0A8D0KNH5_SALMN</name>
<evidence type="ECO:0000256" key="4">
    <source>
        <dbReference type="ARBA" id="ARBA00022525"/>
    </source>
</evidence>
<dbReference type="GO" id="GO:0005576">
    <property type="term" value="C:extracellular region"/>
    <property type="evidence" value="ECO:0007669"/>
    <property type="project" value="UniProtKB-SubCell"/>
</dbReference>
<dbReference type="PROSITE" id="PS00967">
    <property type="entry name" value="NMU"/>
    <property type="match status" value="1"/>
</dbReference>
<dbReference type="InterPro" id="IPR018070">
    <property type="entry name" value="Neuromedin-U_amidation-site"/>
</dbReference>
<reference evidence="7" key="2">
    <citation type="submission" date="2025-09" db="UniProtKB">
        <authorList>
            <consortium name="Ensembl"/>
        </authorList>
    </citation>
    <scope>IDENTIFICATION</scope>
</reference>
<evidence type="ECO:0000256" key="6">
    <source>
        <dbReference type="ARBA" id="ARBA00022815"/>
    </source>
</evidence>
<keyword evidence="8" id="KW-1185">Reference proteome</keyword>
<accession>A0A8D0KNH5</accession>
<dbReference type="GeneTree" id="ENSGT00510000049213"/>
<comment type="subcellular location">
    <subcellularLocation>
        <location evidence="1">Secreted</location>
    </subcellularLocation>
</comment>
<dbReference type="AlphaFoldDB" id="A0A8D0KNH5"/>
<comment type="similarity">
    <text evidence="2">Belongs to the NmU family.</text>
</comment>
<evidence type="ECO:0000256" key="1">
    <source>
        <dbReference type="ARBA" id="ARBA00004613"/>
    </source>
</evidence>
<evidence type="ECO:0000313" key="8">
    <source>
        <dbReference type="Proteomes" id="UP000694421"/>
    </source>
</evidence>
<dbReference type="InterPro" id="IPR043253">
    <property type="entry name" value="NmS"/>
</dbReference>
<dbReference type="PANTHER" id="PTHR32414">
    <property type="entry name" value="NEUROMEDIN-S"/>
    <property type="match status" value="1"/>
</dbReference>
<dbReference type="OMA" id="FCMLPIP"/>
<keyword evidence="6" id="KW-0027">Amidation</keyword>
<dbReference type="Ensembl" id="ENSSMRT00000032610.1">
    <property type="protein sequence ID" value="ENSSMRP00000027943.1"/>
    <property type="gene ID" value="ENSSMRG00000021515.1"/>
</dbReference>
<reference evidence="7" key="1">
    <citation type="submission" date="2025-08" db="UniProtKB">
        <authorList>
            <consortium name="Ensembl"/>
        </authorList>
    </citation>
    <scope>IDENTIFICATION</scope>
</reference>
<evidence type="ECO:0000313" key="7">
    <source>
        <dbReference type="Ensembl" id="ENSSMRP00000027943.1"/>
    </source>
</evidence>
<keyword evidence="5" id="KW-0732">Signal</keyword>
<evidence type="ECO:0000256" key="5">
    <source>
        <dbReference type="ARBA" id="ARBA00022729"/>
    </source>
</evidence>